<name>A0A5C3MIX3_9AGAR</name>
<evidence type="ECO:0000313" key="2">
    <source>
        <dbReference type="EMBL" id="TFK45150.1"/>
    </source>
</evidence>
<proteinExistence type="predicted"/>
<protein>
    <submittedName>
        <fullName evidence="2">Uncharacterized protein</fullName>
    </submittedName>
</protein>
<accession>A0A5C3MIX3</accession>
<feature type="region of interest" description="Disordered" evidence="1">
    <location>
        <begin position="103"/>
        <end position="133"/>
    </location>
</feature>
<dbReference type="Proteomes" id="UP000308652">
    <property type="component" value="Unassembled WGS sequence"/>
</dbReference>
<evidence type="ECO:0000256" key="1">
    <source>
        <dbReference type="SAM" id="MobiDB-lite"/>
    </source>
</evidence>
<sequence length="155" mass="17496">MIPCLECTRPSTHPSLALPHSLLQPSFSIPEELVNLRLSSLSNRHLQTSQCAGHLRGLLGQGHTHRVWKERVGRQAAPCRGMEEQSMVRASRRPVLGVGLGLVLGQPHPEANPNQHTSSRRGASHRHSRRRSRGRGIFWSIRRSWRSCCSKIRRL</sequence>
<feature type="compositionally biased region" description="Basic residues" evidence="1">
    <location>
        <begin position="118"/>
        <end position="133"/>
    </location>
</feature>
<keyword evidence="3" id="KW-1185">Reference proteome</keyword>
<dbReference type="AlphaFoldDB" id="A0A5C3MIX3"/>
<reference evidence="2 3" key="1">
    <citation type="journal article" date="2019" name="Nat. Ecol. Evol.">
        <title>Megaphylogeny resolves global patterns of mushroom evolution.</title>
        <authorList>
            <person name="Varga T."/>
            <person name="Krizsan K."/>
            <person name="Foldi C."/>
            <person name="Dima B."/>
            <person name="Sanchez-Garcia M."/>
            <person name="Sanchez-Ramirez S."/>
            <person name="Szollosi G.J."/>
            <person name="Szarkandi J.G."/>
            <person name="Papp V."/>
            <person name="Albert L."/>
            <person name="Andreopoulos W."/>
            <person name="Angelini C."/>
            <person name="Antonin V."/>
            <person name="Barry K.W."/>
            <person name="Bougher N.L."/>
            <person name="Buchanan P."/>
            <person name="Buyck B."/>
            <person name="Bense V."/>
            <person name="Catcheside P."/>
            <person name="Chovatia M."/>
            <person name="Cooper J."/>
            <person name="Damon W."/>
            <person name="Desjardin D."/>
            <person name="Finy P."/>
            <person name="Geml J."/>
            <person name="Haridas S."/>
            <person name="Hughes K."/>
            <person name="Justo A."/>
            <person name="Karasinski D."/>
            <person name="Kautmanova I."/>
            <person name="Kiss B."/>
            <person name="Kocsube S."/>
            <person name="Kotiranta H."/>
            <person name="LaButti K.M."/>
            <person name="Lechner B.E."/>
            <person name="Liimatainen K."/>
            <person name="Lipzen A."/>
            <person name="Lukacs Z."/>
            <person name="Mihaltcheva S."/>
            <person name="Morgado L.N."/>
            <person name="Niskanen T."/>
            <person name="Noordeloos M.E."/>
            <person name="Ohm R.A."/>
            <person name="Ortiz-Santana B."/>
            <person name="Ovrebo C."/>
            <person name="Racz N."/>
            <person name="Riley R."/>
            <person name="Savchenko A."/>
            <person name="Shiryaev A."/>
            <person name="Soop K."/>
            <person name="Spirin V."/>
            <person name="Szebenyi C."/>
            <person name="Tomsovsky M."/>
            <person name="Tulloss R.E."/>
            <person name="Uehling J."/>
            <person name="Grigoriev I.V."/>
            <person name="Vagvolgyi C."/>
            <person name="Papp T."/>
            <person name="Martin F.M."/>
            <person name="Miettinen O."/>
            <person name="Hibbett D.S."/>
            <person name="Nagy L.G."/>
        </authorList>
    </citation>
    <scope>NUCLEOTIDE SEQUENCE [LARGE SCALE GENOMIC DNA]</scope>
    <source>
        <strain evidence="2 3">CBS 166.37</strain>
    </source>
</reference>
<dbReference type="EMBL" id="ML213590">
    <property type="protein sequence ID" value="TFK45150.1"/>
    <property type="molecule type" value="Genomic_DNA"/>
</dbReference>
<evidence type="ECO:0000313" key="3">
    <source>
        <dbReference type="Proteomes" id="UP000308652"/>
    </source>
</evidence>
<gene>
    <name evidence="2" type="ORF">BDQ12DRAFT_708894</name>
</gene>
<organism evidence="2 3">
    <name type="scientific">Crucibulum laeve</name>
    <dbReference type="NCBI Taxonomy" id="68775"/>
    <lineage>
        <taxon>Eukaryota</taxon>
        <taxon>Fungi</taxon>
        <taxon>Dikarya</taxon>
        <taxon>Basidiomycota</taxon>
        <taxon>Agaricomycotina</taxon>
        <taxon>Agaricomycetes</taxon>
        <taxon>Agaricomycetidae</taxon>
        <taxon>Agaricales</taxon>
        <taxon>Agaricineae</taxon>
        <taxon>Nidulariaceae</taxon>
        <taxon>Crucibulum</taxon>
    </lineage>
</organism>